<accession>X0X669</accession>
<gene>
    <name evidence="2" type="ORF">S01H1_72842</name>
</gene>
<proteinExistence type="predicted"/>
<sequence>MEQAGVRALRQIGTVAAVEPLLELTRGLTLPSSLKHAAREAIQVIQGSLDDVEEGGLSLADASSPAGRLSVAAEDELRGGLPSRGDKEVE</sequence>
<evidence type="ECO:0000256" key="1">
    <source>
        <dbReference type="SAM" id="MobiDB-lite"/>
    </source>
</evidence>
<reference evidence="2" key="1">
    <citation type="journal article" date="2014" name="Front. Microbiol.">
        <title>High frequency of phylogenetically diverse reductive dehalogenase-homologous genes in deep subseafloor sedimentary metagenomes.</title>
        <authorList>
            <person name="Kawai M."/>
            <person name="Futagami T."/>
            <person name="Toyoda A."/>
            <person name="Takaki Y."/>
            <person name="Nishi S."/>
            <person name="Hori S."/>
            <person name="Arai W."/>
            <person name="Tsubouchi T."/>
            <person name="Morono Y."/>
            <person name="Uchiyama I."/>
            <person name="Ito T."/>
            <person name="Fujiyama A."/>
            <person name="Inagaki F."/>
            <person name="Takami H."/>
        </authorList>
    </citation>
    <scope>NUCLEOTIDE SEQUENCE</scope>
    <source>
        <strain evidence="2">Expedition CK06-06</strain>
    </source>
</reference>
<feature type="region of interest" description="Disordered" evidence="1">
    <location>
        <begin position="57"/>
        <end position="90"/>
    </location>
</feature>
<name>X0X669_9ZZZZ</name>
<dbReference type="EMBL" id="BARS01048625">
    <property type="protein sequence ID" value="GAG38515.1"/>
    <property type="molecule type" value="Genomic_DNA"/>
</dbReference>
<organism evidence="2">
    <name type="scientific">marine sediment metagenome</name>
    <dbReference type="NCBI Taxonomy" id="412755"/>
    <lineage>
        <taxon>unclassified sequences</taxon>
        <taxon>metagenomes</taxon>
        <taxon>ecological metagenomes</taxon>
    </lineage>
</organism>
<comment type="caution">
    <text evidence="2">The sequence shown here is derived from an EMBL/GenBank/DDBJ whole genome shotgun (WGS) entry which is preliminary data.</text>
</comment>
<dbReference type="AlphaFoldDB" id="X0X669"/>
<protein>
    <submittedName>
        <fullName evidence="2">Uncharacterized protein</fullName>
    </submittedName>
</protein>
<evidence type="ECO:0000313" key="2">
    <source>
        <dbReference type="EMBL" id="GAG38515.1"/>
    </source>
</evidence>